<organism evidence="4 5">
    <name type="scientific">Maudiozyma humilis</name>
    <name type="common">Sour dough yeast</name>
    <name type="synonym">Kazachstania humilis</name>
    <dbReference type="NCBI Taxonomy" id="51915"/>
    <lineage>
        <taxon>Eukaryota</taxon>
        <taxon>Fungi</taxon>
        <taxon>Dikarya</taxon>
        <taxon>Ascomycota</taxon>
        <taxon>Saccharomycotina</taxon>
        <taxon>Saccharomycetes</taxon>
        <taxon>Saccharomycetales</taxon>
        <taxon>Saccharomycetaceae</taxon>
        <taxon>Maudiozyma</taxon>
    </lineage>
</organism>
<evidence type="ECO:0000313" key="4">
    <source>
        <dbReference type="EMBL" id="GMM55999.1"/>
    </source>
</evidence>
<keyword evidence="3" id="KW-0732">Signal</keyword>
<comment type="similarity">
    <text evidence="1">Belongs to the LCL2 family.</text>
</comment>
<comment type="caution">
    <text evidence="4">The sequence shown here is derived from an EMBL/GenBank/DDBJ whole genome shotgun (WGS) entry which is preliminary data.</text>
</comment>
<sequence length="144" mass="16494">MYSYFLPWNNLPSTNTMRISSGFVLVALSPLARSFMFNFNQQQQQQQQPQLESYEDRVLDSTCKNYLCPVTLECVQTRSDCPCPFPKSQLKCILPNEETVCISKPATHDKHMNEVYDDPAQGPKAHFEGMRDCGWVLETYGAEV</sequence>
<gene>
    <name evidence="4" type="ORF">DAKH74_026150</name>
</gene>
<dbReference type="PANTHER" id="PTHR38425:SF1">
    <property type="entry name" value="LONG CHRONOLOGICAL LIFESPAN PROTEIN 2"/>
    <property type="match status" value="1"/>
</dbReference>
<name>A0AAV5RZU7_MAUHU</name>
<dbReference type="PANTHER" id="PTHR38425">
    <property type="entry name" value="LONG CHRONOLOGICAL LIFESPAN PROTEIN 2"/>
    <property type="match status" value="1"/>
</dbReference>
<accession>A0AAV5RZU7</accession>
<evidence type="ECO:0000256" key="2">
    <source>
        <dbReference type="ARBA" id="ARBA00018534"/>
    </source>
</evidence>
<dbReference type="EMBL" id="BTGD01000006">
    <property type="protein sequence ID" value="GMM55999.1"/>
    <property type="molecule type" value="Genomic_DNA"/>
</dbReference>
<dbReference type="AlphaFoldDB" id="A0AAV5RZU7"/>
<dbReference type="InterPro" id="IPR034543">
    <property type="entry name" value="LCL2"/>
</dbReference>
<evidence type="ECO:0000313" key="5">
    <source>
        <dbReference type="Proteomes" id="UP001377567"/>
    </source>
</evidence>
<proteinExistence type="inferred from homology"/>
<dbReference type="GO" id="GO:0036503">
    <property type="term" value="P:ERAD pathway"/>
    <property type="evidence" value="ECO:0007669"/>
    <property type="project" value="TreeGrafter"/>
</dbReference>
<evidence type="ECO:0000256" key="1">
    <source>
        <dbReference type="ARBA" id="ARBA00010545"/>
    </source>
</evidence>
<evidence type="ECO:0000256" key="3">
    <source>
        <dbReference type="ARBA" id="ARBA00022729"/>
    </source>
</evidence>
<keyword evidence="5" id="KW-1185">Reference proteome</keyword>
<protein>
    <recommendedName>
        <fullName evidence="2">Long chronological lifespan protein 2</fullName>
    </recommendedName>
</protein>
<dbReference type="CDD" id="cd23996">
    <property type="entry name" value="LCL2-like"/>
    <property type="match status" value="1"/>
</dbReference>
<dbReference type="Proteomes" id="UP001377567">
    <property type="component" value="Unassembled WGS sequence"/>
</dbReference>
<reference evidence="4 5" key="1">
    <citation type="journal article" date="2023" name="Elife">
        <title>Identification of key yeast species and microbe-microbe interactions impacting larval growth of Drosophila in the wild.</title>
        <authorList>
            <person name="Mure A."/>
            <person name="Sugiura Y."/>
            <person name="Maeda R."/>
            <person name="Honda K."/>
            <person name="Sakurai N."/>
            <person name="Takahashi Y."/>
            <person name="Watada M."/>
            <person name="Katoh T."/>
            <person name="Gotoh A."/>
            <person name="Gotoh Y."/>
            <person name="Taniguchi I."/>
            <person name="Nakamura K."/>
            <person name="Hayashi T."/>
            <person name="Katayama T."/>
            <person name="Uemura T."/>
            <person name="Hattori Y."/>
        </authorList>
    </citation>
    <scope>NUCLEOTIDE SEQUENCE [LARGE SCALE GENOMIC DNA]</scope>
    <source>
        <strain evidence="4 5">KH-74</strain>
    </source>
</reference>